<dbReference type="AlphaFoldDB" id="A0A7I8D9M2"/>
<proteinExistence type="predicted"/>
<dbReference type="Proteomes" id="UP000593802">
    <property type="component" value="Chromosome"/>
</dbReference>
<name>A0A7I8D9M2_9BACL</name>
<reference evidence="1 2" key="1">
    <citation type="submission" date="2020-08" db="EMBL/GenBank/DDBJ databases">
        <title>Complete Genome Sequence of Effusibacillus dendaii Strain skT53, Isolated from Farmland soil.</title>
        <authorList>
            <person name="Konishi T."/>
            <person name="Kawasaki H."/>
        </authorList>
    </citation>
    <scope>NUCLEOTIDE SEQUENCE [LARGE SCALE GENOMIC DNA]</scope>
    <source>
        <strain evidence="2">skT53</strain>
    </source>
</reference>
<dbReference type="EMBL" id="AP023366">
    <property type="protein sequence ID" value="BCJ86858.1"/>
    <property type="molecule type" value="Genomic_DNA"/>
</dbReference>
<protein>
    <submittedName>
        <fullName evidence="1">Uncharacterized protein</fullName>
    </submittedName>
</protein>
<gene>
    <name evidence="1" type="ORF">skT53_18430</name>
</gene>
<evidence type="ECO:0000313" key="2">
    <source>
        <dbReference type="Proteomes" id="UP000593802"/>
    </source>
</evidence>
<evidence type="ECO:0000313" key="1">
    <source>
        <dbReference type="EMBL" id="BCJ86858.1"/>
    </source>
</evidence>
<sequence length="91" mass="9987">MPKTVMGYTVNFSPSDTLSYHSVQTYGSNLAQTAIFGYTYDASGNLIQQGNQDSTLQESLQQKIMPELSINNQYNSTLAGNLLSNQTAQEN</sequence>
<organism evidence="1 2">
    <name type="scientific">Effusibacillus dendaii</name>
    <dbReference type="NCBI Taxonomy" id="2743772"/>
    <lineage>
        <taxon>Bacteria</taxon>
        <taxon>Bacillati</taxon>
        <taxon>Bacillota</taxon>
        <taxon>Bacilli</taxon>
        <taxon>Bacillales</taxon>
        <taxon>Alicyclobacillaceae</taxon>
        <taxon>Effusibacillus</taxon>
    </lineage>
</organism>
<accession>A0A7I8D9M2</accession>
<dbReference type="KEGG" id="eff:skT53_18430"/>
<keyword evidence="2" id="KW-1185">Reference proteome</keyword>